<feature type="region of interest" description="Disordered" evidence="2">
    <location>
        <begin position="98"/>
        <end position="139"/>
    </location>
</feature>
<accession>A0A7S2UQC6</accession>
<dbReference type="GO" id="GO:0005509">
    <property type="term" value="F:calcium ion binding"/>
    <property type="evidence" value="ECO:0007669"/>
    <property type="project" value="InterPro"/>
</dbReference>
<reference evidence="4" key="1">
    <citation type="submission" date="2021-01" db="EMBL/GenBank/DDBJ databases">
        <authorList>
            <person name="Corre E."/>
            <person name="Pelletier E."/>
            <person name="Niang G."/>
            <person name="Scheremetjew M."/>
            <person name="Finn R."/>
            <person name="Kale V."/>
            <person name="Holt S."/>
            <person name="Cochrane G."/>
            <person name="Meng A."/>
            <person name="Brown T."/>
            <person name="Cohen L."/>
        </authorList>
    </citation>
    <scope>NUCLEOTIDE SEQUENCE</scope>
    <source>
        <strain evidence="4">CCMP2084</strain>
    </source>
</reference>
<evidence type="ECO:0000259" key="3">
    <source>
        <dbReference type="PROSITE" id="PS50222"/>
    </source>
</evidence>
<feature type="compositionally biased region" description="Basic residues" evidence="2">
    <location>
        <begin position="98"/>
        <end position="114"/>
    </location>
</feature>
<dbReference type="InterPro" id="IPR002048">
    <property type="entry name" value="EF_hand_dom"/>
</dbReference>
<proteinExistence type="predicted"/>
<dbReference type="SUPFAM" id="SSF47473">
    <property type="entry name" value="EF-hand"/>
    <property type="match status" value="1"/>
</dbReference>
<dbReference type="AlphaFoldDB" id="A0A7S2UQC6"/>
<gene>
    <name evidence="4" type="ORF">ASEP1449_LOCUS16595</name>
</gene>
<dbReference type="Gene3D" id="1.10.238.10">
    <property type="entry name" value="EF-hand"/>
    <property type="match status" value="1"/>
</dbReference>
<dbReference type="PROSITE" id="PS00018">
    <property type="entry name" value="EF_HAND_1"/>
    <property type="match status" value="1"/>
</dbReference>
<evidence type="ECO:0000256" key="2">
    <source>
        <dbReference type="SAM" id="MobiDB-lite"/>
    </source>
</evidence>
<dbReference type="PROSITE" id="PS50222">
    <property type="entry name" value="EF_HAND_2"/>
    <property type="match status" value="1"/>
</dbReference>
<feature type="domain" description="EF-hand" evidence="3">
    <location>
        <begin position="15"/>
        <end position="50"/>
    </location>
</feature>
<name>A0A7S2UQC6_9STRA</name>
<evidence type="ECO:0000313" key="4">
    <source>
        <dbReference type="EMBL" id="CAD9824761.1"/>
    </source>
</evidence>
<dbReference type="InterPro" id="IPR018247">
    <property type="entry name" value="EF_Hand_1_Ca_BS"/>
</dbReference>
<dbReference type="EMBL" id="HBHQ01024635">
    <property type="protein sequence ID" value="CAD9824761.1"/>
    <property type="molecule type" value="Transcribed_RNA"/>
</dbReference>
<keyword evidence="1" id="KW-0106">Calcium</keyword>
<evidence type="ECO:0000256" key="1">
    <source>
        <dbReference type="ARBA" id="ARBA00022837"/>
    </source>
</evidence>
<protein>
    <recommendedName>
        <fullName evidence="3">EF-hand domain-containing protein</fullName>
    </recommendedName>
</protein>
<dbReference type="InterPro" id="IPR011992">
    <property type="entry name" value="EF-hand-dom_pair"/>
</dbReference>
<organism evidence="4">
    <name type="scientific">Attheya septentrionalis</name>
    <dbReference type="NCBI Taxonomy" id="420275"/>
    <lineage>
        <taxon>Eukaryota</taxon>
        <taxon>Sar</taxon>
        <taxon>Stramenopiles</taxon>
        <taxon>Ochrophyta</taxon>
        <taxon>Bacillariophyta</taxon>
        <taxon>Coscinodiscophyceae</taxon>
        <taxon>Chaetocerotophycidae</taxon>
        <taxon>Chaetocerotales</taxon>
        <taxon>Attheyaceae</taxon>
        <taxon>Attheya</taxon>
    </lineage>
</organism>
<sequence length="139" mass="15623">MKAVFDESGTSFAEEFTDKVRGLHEHFDLNKDGFLNFDELRSLQLMTSGEDMKPEHYEMACRALDCHPSKGLSLDALRLTYAADGTSIDDDYSKVFRKKGKAKKRKKGKAKKSSKTKDTDDDDDEVIYEVGEGGVDITD</sequence>